<gene>
    <name evidence="1" type="ORF">R2601_09230</name>
</gene>
<sequence length="47" mass="5206">MKKPSRFIKSAVATAKSVEMELPWARGARRDAAIARRKGQAPVLKRA</sequence>
<name>Q0FHN7_SALBH</name>
<proteinExistence type="predicted"/>
<dbReference type="HOGENOM" id="CLU_214993_0_0_5"/>
<accession>Q0FHN7</accession>
<evidence type="ECO:0000313" key="2">
    <source>
        <dbReference type="Proteomes" id="UP000006230"/>
    </source>
</evidence>
<reference evidence="1 2" key="1">
    <citation type="journal article" date="2010" name="J. Bacteriol.">
        <title>Genome sequences of Pelagibaca bermudensis HTCC2601T and Maritimibacter alkaliphilus HTCC2654T, the type strains of two marine Roseobacter genera.</title>
        <authorList>
            <person name="Thrash J.C."/>
            <person name="Cho J.C."/>
            <person name="Ferriera S."/>
            <person name="Johnson J."/>
            <person name="Vergin K.L."/>
            <person name="Giovannoni S.J."/>
        </authorList>
    </citation>
    <scope>NUCLEOTIDE SEQUENCE [LARGE SCALE GENOMIC DNA]</scope>
    <source>
        <strain evidence="2">DSM 26914 / JCM 13377 / KCTC 12554 / HTCC2601</strain>
    </source>
</reference>
<dbReference type="RefSeq" id="WP_007792520.1">
    <property type="nucleotide sequence ID" value="NZ_DS022276.1"/>
</dbReference>
<dbReference type="Proteomes" id="UP000006230">
    <property type="component" value="Unassembled WGS sequence"/>
</dbReference>
<evidence type="ECO:0000313" key="1">
    <source>
        <dbReference type="EMBL" id="EAU43696.1"/>
    </source>
</evidence>
<organism evidence="1 2">
    <name type="scientific">Salipiger bermudensis (strain DSM 26914 / JCM 13377 / KCTC 12554 / HTCC2601)</name>
    <name type="common">Pelagibaca bermudensis</name>
    <dbReference type="NCBI Taxonomy" id="314265"/>
    <lineage>
        <taxon>Bacteria</taxon>
        <taxon>Pseudomonadati</taxon>
        <taxon>Pseudomonadota</taxon>
        <taxon>Alphaproteobacteria</taxon>
        <taxon>Rhodobacterales</taxon>
        <taxon>Roseobacteraceae</taxon>
        <taxon>Salipiger</taxon>
    </lineage>
</organism>
<dbReference type="STRING" id="314265.R2601_09230"/>
<dbReference type="AlphaFoldDB" id="Q0FHN7"/>
<comment type="caution">
    <text evidence="1">The sequence shown here is derived from an EMBL/GenBank/DDBJ whole genome shotgun (WGS) entry which is preliminary data.</text>
</comment>
<dbReference type="EMBL" id="AATQ01000070">
    <property type="protein sequence ID" value="EAU43696.1"/>
    <property type="molecule type" value="Genomic_DNA"/>
</dbReference>
<keyword evidence="2" id="KW-1185">Reference proteome</keyword>
<protein>
    <submittedName>
        <fullName evidence="1">Uncharacterized protein</fullName>
    </submittedName>
</protein>